<evidence type="ECO:0000259" key="2">
    <source>
        <dbReference type="PROSITE" id="PS50076"/>
    </source>
</evidence>
<dbReference type="Pfam" id="PF00226">
    <property type="entry name" value="DnaJ"/>
    <property type="match status" value="1"/>
</dbReference>
<dbReference type="PANTHER" id="PTHR44360:SF1">
    <property type="entry name" value="DNAJ HOMOLOG SUBFAMILY B MEMBER 9"/>
    <property type="match status" value="1"/>
</dbReference>
<dbReference type="GO" id="GO:0051787">
    <property type="term" value="F:misfolded protein binding"/>
    <property type="evidence" value="ECO:0007669"/>
    <property type="project" value="TreeGrafter"/>
</dbReference>
<dbReference type="PANTHER" id="PTHR44360">
    <property type="entry name" value="DNAJ HOMOLOG SUBFAMILY B MEMBER 9"/>
    <property type="match status" value="1"/>
</dbReference>
<dbReference type="GO" id="GO:0005783">
    <property type="term" value="C:endoplasmic reticulum"/>
    <property type="evidence" value="ECO:0007669"/>
    <property type="project" value="TreeGrafter"/>
</dbReference>
<dbReference type="SUPFAM" id="SSF46565">
    <property type="entry name" value="Chaperone J-domain"/>
    <property type="match status" value="1"/>
</dbReference>
<evidence type="ECO:0000256" key="1">
    <source>
        <dbReference type="ARBA" id="ARBA00023186"/>
    </source>
</evidence>
<dbReference type="AlphaFoldDB" id="A0AAD1Y463"/>
<dbReference type="GO" id="GO:0051087">
    <property type="term" value="F:protein-folding chaperone binding"/>
    <property type="evidence" value="ECO:0007669"/>
    <property type="project" value="TreeGrafter"/>
</dbReference>
<comment type="caution">
    <text evidence="3">The sequence shown here is derived from an EMBL/GenBank/DDBJ whole genome shotgun (WGS) entry which is preliminary data.</text>
</comment>
<dbReference type="Gene3D" id="1.10.287.110">
    <property type="entry name" value="DnaJ domain"/>
    <property type="match status" value="1"/>
</dbReference>
<dbReference type="InterPro" id="IPR001623">
    <property type="entry name" value="DnaJ_domain"/>
</dbReference>
<dbReference type="CDD" id="cd06257">
    <property type="entry name" value="DnaJ"/>
    <property type="match status" value="1"/>
</dbReference>
<organism evidence="3 4">
    <name type="scientific">Euplotes crassus</name>
    <dbReference type="NCBI Taxonomy" id="5936"/>
    <lineage>
        <taxon>Eukaryota</taxon>
        <taxon>Sar</taxon>
        <taxon>Alveolata</taxon>
        <taxon>Ciliophora</taxon>
        <taxon>Intramacronucleata</taxon>
        <taxon>Spirotrichea</taxon>
        <taxon>Hypotrichia</taxon>
        <taxon>Euplotida</taxon>
        <taxon>Euplotidae</taxon>
        <taxon>Moneuplotes</taxon>
    </lineage>
</organism>
<dbReference type="GO" id="GO:0036503">
    <property type="term" value="P:ERAD pathway"/>
    <property type="evidence" value="ECO:0007669"/>
    <property type="project" value="TreeGrafter"/>
</dbReference>
<dbReference type="Proteomes" id="UP001295684">
    <property type="component" value="Unassembled WGS sequence"/>
</dbReference>
<gene>
    <name evidence="3" type="ORF">ECRASSUSDP1_LOCUS25101</name>
</gene>
<proteinExistence type="predicted"/>
<dbReference type="EMBL" id="CAMPGE010025887">
    <property type="protein sequence ID" value="CAI2383596.1"/>
    <property type="molecule type" value="Genomic_DNA"/>
</dbReference>
<dbReference type="InterPro" id="IPR051948">
    <property type="entry name" value="Hsp70_co-chaperone_J-domain"/>
</dbReference>
<evidence type="ECO:0000313" key="4">
    <source>
        <dbReference type="Proteomes" id="UP001295684"/>
    </source>
</evidence>
<dbReference type="InterPro" id="IPR036869">
    <property type="entry name" value="J_dom_sf"/>
</dbReference>
<sequence length="129" mass="15156">MEVKKTHYDVLGLEPFSEASAIRKKYRELALLHHPDKSQSSEEFLPIQDSYTYLRDHKEEYDRDLRNDMLAAYSVEQEADEIDDYDITVEDSIQFVTFECTQCCSEISKETNPSSLYNCDICSKFYIIK</sequence>
<accession>A0AAD1Y463</accession>
<name>A0AAD1Y463_EUPCR</name>
<keyword evidence="4" id="KW-1185">Reference proteome</keyword>
<dbReference type="SMART" id="SM00271">
    <property type="entry name" value="DnaJ"/>
    <property type="match status" value="1"/>
</dbReference>
<protein>
    <recommendedName>
        <fullName evidence="2">J domain-containing protein</fullName>
    </recommendedName>
</protein>
<dbReference type="PRINTS" id="PR00625">
    <property type="entry name" value="JDOMAIN"/>
</dbReference>
<reference evidence="3" key="1">
    <citation type="submission" date="2023-07" db="EMBL/GenBank/DDBJ databases">
        <authorList>
            <consortium name="AG Swart"/>
            <person name="Singh M."/>
            <person name="Singh A."/>
            <person name="Seah K."/>
            <person name="Emmerich C."/>
        </authorList>
    </citation>
    <scope>NUCLEOTIDE SEQUENCE</scope>
    <source>
        <strain evidence="3">DP1</strain>
    </source>
</reference>
<evidence type="ECO:0000313" key="3">
    <source>
        <dbReference type="EMBL" id="CAI2383596.1"/>
    </source>
</evidence>
<feature type="domain" description="J" evidence="2">
    <location>
        <begin position="6"/>
        <end position="65"/>
    </location>
</feature>
<keyword evidence="1" id="KW-0143">Chaperone</keyword>
<dbReference type="PROSITE" id="PS50076">
    <property type="entry name" value="DNAJ_2"/>
    <property type="match status" value="1"/>
</dbReference>